<dbReference type="EMBL" id="CAFBON010000001">
    <property type="protein sequence ID" value="CAB4972841.1"/>
    <property type="molecule type" value="Genomic_DNA"/>
</dbReference>
<proteinExistence type="predicted"/>
<accession>A0A6J7LWH1</accession>
<sequence>MSRRFTIHRIHKQIAVAAIGVALLISPQVANAADTSGLVGNGVFNSGDFGAWDGTSYAGSLADWTASEDSTWSNNLYFNTTTSPDDKTSSAANGKPGNAVRVWSNNLSGTSACFPAYGMTGYSVSNTGNLGLNNNISSHTTLSGNAY</sequence>
<dbReference type="AlphaFoldDB" id="A0A6J7LWH1"/>
<organism evidence="2">
    <name type="scientific">freshwater metagenome</name>
    <dbReference type="NCBI Taxonomy" id="449393"/>
    <lineage>
        <taxon>unclassified sequences</taxon>
        <taxon>metagenomes</taxon>
        <taxon>ecological metagenomes</taxon>
    </lineage>
</organism>
<protein>
    <submittedName>
        <fullName evidence="2">Unannotated protein</fullName>
    </submittedName>
</protein>
<evidence type="ECO:0000313" key="2">
    <source>
        <dbReference type="EMBL" id="CAB4972841.1"/>
    </source>
</evidence>
<name>A0A6J7LWH1_9ZZZZ</name>
<dbReference type="EMBL" id="CAFAAJ010000094">
    <property type="protein sequence ID" value="CAB4809929.1"/>
    <property type="molecule type" value="Genomic_DNA"/>
</dbReference>
<gene>
    <name evidence="1" type="ORF">UFOPK3001_01479</name>
    <name evidence="2" type="ORF">UFOPK3954_00033</name>
</gene>
<reference evidence="2" key="1">
    <citation type="submission" date="2020-05" db="EMBL/GenBank/DDBJ databases">
        <authorList>
            <person name="Chiriac C."/>
            <person name="Salcher M."/>
            <person name="Ghai R."/>
            <person name="Kavagutti S V."/>
        </authorList>
    </citation>
    <scope>NUCLEOTIDE SEQUENCE</scope>
</reference>
<evidence type="ECO:0000313" key="1">
    <source>
        <dbReference type="EMBL" id="CAB4809929.1"/>
    </source>
</evidence>